<evidence type="ECO:0000313" key="2">
    <source>
        <dbReference type="EMBL" id="TNY21827.1"/>
    </source>
</evidence>
<comment type="caution">
    <text evidence="2">The sequence shown here is derived from an EMBL/GenBank/DDBJ whole genome shotgun (WGS) entry which is preliminary data.</text>
</comment>
<dbReference type="AlphaFoldDB" id="A0A5C5FY73"/>
<accession>A0A5C5FY73</accession>
<evidence type="ECO:0000313" key="3">
    <source>
        <dbReference type="Proteomes" id="UP000311382"/>
    </source>
</evidence>
<proteinExistence type="predicted"/>
<dbReference type="Proteomes" id="UP000311382">
    <property type="component" value="Unassembled WGS sequence"/>
</dbReference>
<protein>
    <submittedName>
        <fullName evidence="2">Uncharacterized protein</fullName>
    </submittedName>
</protein>
<feature type="region of interest" description="Disordered" evidence="1">
    <location>
        <begin position="16"/>
        <end position="37"/>
    </location>
</feature>
<name>A0A5C5FY73_9BASI</name>
<gene>
    <name evidence="2" type="ORF">DMC30DRAFT_181118</name>
</gene>
<feature type="region of interest" description="Disordered" evidence="1">
    <location>
        <begin position="192"/>
        <end position="211"/>
    </location>
</feature>
<organism evidence="2 3">
    <name type="scientific">Rhodotorula diobovata</name>
    <dbReference type="NCBI Taxonomy" id="5288"/>
    <lineage>
        <taxon>Eukaryota</taxon>
        <taxon>Fungi</taxon>
        <taxon>Dikarya</taxon>
        <taxon>Basidiomycota</taxon>
        <taxon>Pucciniomycotina</taxon>
        <taxon>Microbotryomycetes</taxon>
        <taxon>Sporidiobolales</taxon>
        <taxon>Sporidiobolaceae</taxon>
        <taxon>Rhodotorula</taxon>
    </lineage>
</organism>
<keyword evidence="3" id="KW-1185">Reference proteome</keyword>
<reference evidence="2 3" key="1">
    <citation type="submission" date="2019-03" db="EMBL/GenBank/DDBJ databases">
        <title>Rhodosporidium diobovatum UCD-FST 08-225 genome sequencing, assembly, and annotation.</title>
        <authorList>
            <person name="Fakankun I.U."/>
            <person name="Fristensky B."/>
            <person name="Levin D.B."/>
        </authorList>
    </citation>
    <scope>NUCLEOTIDE SEQUENCE [LARGE SCALE GENOMIC DNA]</scope>
    <source>
        <strain evidence="2 3">UCD-FST 08-225</strain>
    </source>
</reference>
<sequence>MLALNLWRGETCAQAGKTRSVAEGARREDRTRTGASRAQWHGVLTSSHLSRPFRSSRAVPERARGDDLGLISLGPPLPPSITRFSLQGPCGVATGSMPHVQHSTGACARSQALWTSLAARAPRTSPWHSRSATLVAPSLHFLPTTRVDVSALWPIEHLQAPVGARARVLQRGARTMTRLELRLPAAALRKLPTPAAGREAHSVPAIPSRAS</sequence>
<evidence type="ECO:0000256" key="1">
    <source>
        <dbReference type="SAM" id="MobiDB-lite"/>
    </source>
</evidence>
<dbReference type="EMBL" id="SOZI01000036">
    <property type="protein sequence ID" value="TNY21827.1"/>
    <property type="molecule type" value="Genomic_DNA"/>
</dbReference>